<dbReference type="CDD" id="cd06174">
    <property type="entry name" value="MFS"/>
    <property type="match status" value="1"/>
</dbReference>
<dbReference type="Gene3D" id="1.20.1250.20">
    <property type="entry name" value="MFS general substrate transporter like domains"/>
    <property type="match status" value="1"/>
</dbReference>
<gene>
    <name evidence="2" type="ORF">GSLYS_00007572001</name>
</gene>
<proteinExistence type="predicted"/>
<dbReference type="PANTHER" id="PTHR20765:SF1">
    <property type="entry name" value="EQUILIBRATIVE NUCLEOBASE TRANSPORTER 1"/>
    <property type="match status" value="1"/>
</dbReference>
<feature type="transmembrane region" description="Helical" evidence="1">
    <location>
        <begin position="149"/>
        <end position="167"/>
    </location>
</feature>
<feature type="transmembrane region" description="Helical" evidence="1">
    <location>
        <begin position="95"/>
        <end position="112"/>
    </location>
</feature>
<evidence type="ECO:0000313" key="3">
    <source>
        <dbReference type="Proteomes" id="UP001497497"/>
    </source>
</evidence>
<keyword evidence="3" id="KW-1185">Reference proteome</keyword>
<feature type="transmembrane region" description="Helical" evidence="1">
    <location>
        <begin position="370"/>
        <end position="389"/>
    </location>
</feature>
<comment type="caution">
    <text evidence="2">The sequence shown here is derived from an EMBL/GenBank/DDBJ whole genome shotgun (WGS) entry which is preliminary data.</text>
</comment>
<sequence>MKPANPRFRILYAVWALLECLGFGGLIYGWGSLVYILKDEGLYYDLCSSSNLSTETNSSVLLAATSNASSSSNASDENKGFQSHNNSCLEMDDRLSLVFTIGAAMFCVGCFLMGQVNYKFGTRISRIGATALFFVGSLMIAFTSNDVPWLIFPGLSLLGTGGITFLMTNMQISALFPKFGSFIVGLLCGGFDSSSGIQLMVKFGYENGISRQTSYIILACTNLLTLISTFLFLPKDFIQKPAVRNRRDADIAGDLDAAVELRDKRSDELTQQPEDKRTLLQCVLSSIYLLHVFWICVLQLRFYFLIGSLNKTLEILLHKNGDEVSHYTNVSTIVLMLGIITSPFAGFVCDFQKQFFVNSKSPLRKVLMPTVIPLTLTTTLCIILSSLILFEEPTLLYAVYVCLLFFRSFMYTIGAGYISALFPSSYFAILYGILILAGGVVSMFQYVFFNWADSQGFFQVNLFLLFLMFSTYVHPIYQWWSCRQAENTILLMDPI</sequence>
<reference evidence="2 3" key="1">
    <citation type="submission" date="2024-04" db="EMBL/GenBank/DDBJ databases">
        <authorList>
            <consortium name="Genoscope - CEA"/>
            <person name="William W."/>
        </authorList>
    </citation>
    <scope>NUCLEOTIDE SEQUENCE [LARGE SCALE GENOMIC DNA]</scope>
</reference>
<dbReference type="Proteomes" id="UP001497497">
    <property type="component" value="Unassembled WGS sequence"/>
</dbReference>
<organism evidence="2 3">
    <name type="scientific">Lymnaea stagnalis</name>
    <name type="common">Great pond snail</name>
    <name type="synonym">Helix stagnalis</name>
    <dbReference type="NCBI Taxonomy" id="6523"/>
    <lineage>
        <taxon>Eukaryota</taxon>
        <taxon>Metazoa</taxon>
        <taxon>Spiralia</taxon>
        <taxon>Lophotrochozoa</taxon>
        <taxon>Mollusca</taxon>
        <taxon>Gastropoda</taxon>
        <taxon>Heterobranchia</taxon>
        <taxon>Euthyneura</taxon>
        <taxon>Panpulmonata</taxon>
        <taxon>Hygrophila</taxon>
        <taxon>Lymnaeoidea</taxon>
        <taxon>Lymnaeidae</taxon>
        <taxon>Lymnaea</taxon>
    </lineage>
</organism>
<feature type="transmembrane region" description="Helical" evidence="1">
    <location>
        <begin position="12"/>
        <end position="36"/>
    </location>
</feature>
<dbReference type="Pfam" id="PF07690">
    <property type="entry name" value="MFS_1"/>
    <property type="match status" value="1"/>
</dbReference>
<feature type="transmembrane region" description="Helical" evidence="1">
    <location>
        <begin position="460"/>
        <end position="480"/>
    </location>
</feature>
<evidence type="ECO:0000256" key="1">
    <source>
        <dbReference type="SAM" id="Phobius"/>
    </source>
</evidence>
<feature type="transmembrane region" description="Helical" evidence="1">
    <location>
        <begin position="395"/>
        <end position="414"/>
    </location>
</feature>
<accession>A0AAV2HJE8</accession>
<feature type="transmembrane region" description="Helical" evidence="1">
    <location>
        <begin position="124"/>
        <end position="143"/>
    </location>
</feature>
<evidence type="ECO:0008006" key="4">
    <source>
        <dbReference type="Google" id="ProtNLM"/>
    </source>
</evidence>
<name>A0AAV2HJE8_LYMST</name>
<protein>
    <recommendedName>
        <fullName evidence="4">Solute carrier family 43 member 3</fullName>
    </recommendedName>
</protein>
<dbReference type="InterPro" id="IPR027197">
    <property type="entry name" value="SLC43A3"/>
</dbReference>
<feature type="transmembrane region" description="Helical" evidence="1">
    <location>
        <begin position="426"/>
        <end position="448"/>
    </location>
</feature>
<dbReference type="AlphaFoldDB" id="A0AAV2HJE8"/>
<keyword evidence="1" id="KW-1133">Transmembrane helix</keyword>
<dbReference type="InterPro" id="IPR011701">
    <property type="entry name" value="MFS"/>
</dbReference>
<evidence type="ECO:0000313" key="2">
    <source>
        <dbReference type="EMBL" id="CAL1533612.1"/>
    </source>
</evidence>
<dbReference type="GO" id="GO:0022857">
    <property type="term" value="F:transmembrane transporter activity"/>
    <property type="evidence" value="ECO:0007669"/>
    <property type="project" value="InterPro"/>
</dbReference>
<dbReference type="PANTHER" id="PTHR20765">
    <property type="entry name" value="SOLUTE CARRIER FAMILY 43 MEMBER 3-RELATED"/>
    <property type="match status" value="1"/>
</dbReference>
<dbReference type="SUPFAM" id="SSF103473">
    <property type="entry name" value="MFS general substrate transporter"/>
    <property type="match status" value="1"/>
</dbReference>
<keyword evidence="1" id="KW-0472">Membrane</keyword>
<dbReference type="EMBL" id="CAXITT010000147">
    <property type="protein sequence ID" value="CAL1533612.1"/>
    <property type="molecule type" value="Genomic_DNA"/>
</dbReference>
<keyword evidence="1" id="KW-0812">Transmembrane</keyword>
<dbReference type="InterPro" id="IPR036259">
    <property type="entry name" value="MFS_trans_sf"/>
</dbReference>
<feature type="transmembrane region" description="Helical" evidence="1">
    <location>
        <begin position="326"/>
        <end position="349"/>
    </location>
</feature>
<feature type="transmembrane region" description="Helical" evidence="1">
    <location>
        <begin position="213"/>
        <end position="233"/>
    </location>
</feature>
<feature type="transmembrane region" description="Helical" evidence="1">
    <location>
        <begin position="286"/>
        <end position="306"/>
    </location>
</feature>